<reference evidence="2" key="1">
    <citation type="submission" date="2022-07" db="EMBL/GenBank/DDBJ databases">
        <authorList>
            <person name="Trinca V."/>
            <person name="Uliana J.V.C."/>
            <person name="Torres T.T."/>
            <person name="Ward R.J."/>
            <person name="Monesi N."/>
        </authorList>
    </citation>
    <scope>NUCLEOTIDE SEQUENCE</scope>
    <source>
        <strain evidence="2">HSMRA1968</strain>
        <tissue evidence="2">Whole embryos</tissue>
    </source>
</reference>
<dbReference type="Proteomes" id="UP001151699">
    <property type="component" value="Chromosome X"/>
</dbReference>
<gene>
    <name evidence="2" type="ORF">Bhyg_12154</name>
</gene>
<dbReference type="AlphaFoldDB" id="A0A9Q0MYE6"/>
<evidence type="ECO:0000313" key="3">
    <source>
        <dbReference type="Proteomes" id="UP001151699"/>
    </source>
</evidence>
<organism evidence="2 3">
    <name type="scientific">Pseudolycoriella hygida</name>
    <dbReference type="NCBI Taxonomy" id="35572"/>
    <lineage>
        <taxon>Eukaryota</taxon>
        <taxon>Metazoa</taxon>
        <taxon>Ecdysozoa</taxon>
        <taxon>Arthropoda</taxon>
        <taxon>Hexapoda</taxon>
        <taxon>Insecta</taxon>
        <taxon>Pterygota</taxon>
        <taxon>Neoptera</taxon>
        <taxon>Endopterygota</taxon>
        <taxon>Diptera</taxon>
        <taxon>Nematocera</taxon>
        <taxon>Sciaroidea</taxon>
        <taxon>Sciaridae</taxon>
        <taxon>Pseudolycoriella</taxon>
    </lineage>
</organism>
<evidence type="ECO:0000313" key="2">
    <source>
        <dbReference type="EMBL" id="KAJ6639410.1"/>
    </source>
</evidence>
<keyword evidence="1" id="KW-1133">Transmembrane helix</keyword>
<name>A0A9Q0MYE6_9DIPT</name>
<keyword evidence="1" id="KW-0472">Membrane</keyword>
<evidence type="ECO:0000256" key="1">
    <source>
        <dbReference type="SAM" id="Phobius"/>
    </source>
</evidence>
<dbReference type="EMBL" id="WJQU01000003">
    <property type="protein sequence ID" value="KAJ6639410.1"/>
    <property type="molecule type" value="Genomic_DNA"/>
</dbReference>
<proteinExistence type="predicted"/>
<feature type="transmembrane region" description="Helical" evidence="1">
    <location>
        <begin position="38"/>
        <end position="59"/>
    </location>
</feature>
<accession>A0A9Q0MYE6</accession>
<comment type="caution">
    <text evidence="2">The sequence shown here is derived from an EMBL/GenBank/DDBJ whole genome shotgun (WGS) entry which is preliminary data.</text>
</comment>
<sequence length="187" mass="21425">MVKYIRPIYLYESNTEQGLMSSTTSSTSTIQPMIESTIGLTCCECMLIILGVMIVWKILQQINNISKIFTYFRRLSENAMELIDVTVADSDESQHHHQGVTAEKWKLYDMMKEIFYSTGDKDVISGEIGVIRGCLSRRVPYEKIEINVEDWILEALAGRSGTRLQMDTVEGETLKEKIDELQKKVKE</sequence>
<protein>
    <submittedName>
        <fullName evidence="2">Uncharacterized protein</fullName>
    </submittedName>
</protein>
<keyword evidence="1" id="KW-0812">Transmembrane</keyword>
<keyword evidence="3" id="KW-1185">Reference proteome</keyword>